<evidence type="ECO:0000313" key="3">
    <source>
        <dbReference type="Proteomes" id="UP001172155"/>
    </source>
</evidence>
<dbReference type="Proteomes" id="UP001172155">
    <property type="component" value="Unassembled WGS sequence"/>
</dbReference>
<proteinExistence type="predicted"/>
<evidence type="ECO:0000256" key="1">
    <source>
        <dbReference type="SAM" id="SignalP"/>
    </source>
</evidence>
<accession>A0AA40BR35</accession>
<feature type="chain" id="PRO_5041424376" description="Secreted protein" evidence="1">
    <location>
        <begin position="22"/>
        <end position="70"/>
    </location>
</feature>
<keyword evidence="1" id="KW-0732">Signal</keyword>
<keyword evidence="3" id="KW-1185">Reference proteome</keyword>
<dbReference type="EMBL" id="JAUKUD010000007">
    <property type="protein sequence ID" value="KAK0738850.1"/>
    <property type="molecule type" value="Genomic_DNA"/>
</dbReference>
<organism evidence="2 3">
    <name type="scientific">Schizothecium vesticola</name>
    <dbReference type="NCBI Taxonomy" id="314040"/>
    <lineage>
        <taxon>Eukaryota</taxon>
        <taxon>Fungi</taxon>
        <taxon>Dikarya</taxon>
        <taxon>Ascomycota</taxon>
        <taxon>Pezizomycotina</taxon>
        <taxon>Sordariomycetes</taxon>
        <taxon>Sordariomycetidae</taxon>
        <taxon>Sordariales</taxon>
        <taxon>Schizotheciaceae</taxon>
        <taxon>Schizothecium</taxon>
    </lineage>
</organism>
<comment type="caution">
    <text evidence="2">The sequence shown here is derived from an EMBL/GenBank/DDBJ whole genome shotgun (WGS) entry which is preliminary data.</text>
</comment>
<protein>
    <recommendedName>
        <fullName evidence="4">Secreted protein</fullName>
    </recommendedName>
</protein>
<evidence type="ECO:0008006" key="4">
    <source>
        <dbReference type="Google" id="ProtNLM"/>
    </source>
</evidence>
<feature type="signal peptide" evidence="1">
    <location>
        <begin position="1"/>
        <end position="21"/>
    </location>
</feature>
<reference evidence="2" key="1">
    <citation type="submission" date="2023-06" db="EMBL/GenBank/DDBJ databases">
        <title>Genome-scale phylogeny and comparative genomics of the fungal order Sordariales.</title>
        <authorList>
            <consortium name="Lawrence Berkeley National Laboratory"/>
            <person name="Hensen N."/>
            <person name="Bonometti L."/>
            <person name="Westerberg I."/>
            <person name="Brannstrom I.O."/>
            <person name="Guillou S."/>
            <person name="Cros-Aarteil S."/>
            <person name="Calhoun S."/>
            <person name="Haridas S."/>
            <person name="Kuo A."/>
            <person name="Mondo S."/>
            <person name="Pangilinan J."/>
            <person name="Riley R."/>
            <person name="LaButti K."/>
            <person name="Andreopoulos B."/>
            <person name="Lipzen A."/>
            <person name="Chen C."/>
            <person name="Yanf M."/>
            <person name="Daum C."/>
            <person name="Ng V."/>
            <person name="Clum A."/>
            <person name="Steindorff A."/>
            <person name="Ohm R."/>
            <person name="Martin F."/>
            <person name="Silar P."/>
            <person name="Natvig D."/>
            <person name="Lalanne C."/>
            <person name="Gautier V."/>
            <person name="Ament-velasquez S.L."/>
            <person name="Kruys A."/>
            <person name="Hutchinson M.I."/>
            <person name="Powell A.J."/>
            <person name="Barry K."/>
            <person name="Miller A.N."/>
            <person name="Grigoriev I.V."/>
            <person name="Debuchy R."/>
            <person name="Gladieux P."/>
            <person name="Thoren M.H."/>
            <person name="Johannesson H."/>
        </authorList>
    </citation>
    <scope>NUCLEOTIDE SEQUENCE</scope>
    <source>
        <strain evidence="2">SMH3187-1</strain>
    </source>
</reference>
<name>A0AA40BR35_9PEZI</name>
<gene>
    <name evidence="2" type="ORF">B0T18DRAFT_422982</name>
</gene>
<evidence type="ECO:0000313" key="2">
    <source>
        <dbReference type="EMBL" id="KAK0738850.1"/>
    </source>
</evidence>
<dbReference type="AlphaFoldDB" id="A0AA40BR35"/>
<sequence>MLFHVVLWFVFSIMLLGEVALVEEAALSLVLCSDSRVAERSAAWRRCLTSLFFAVALCIEDLENSIPSMD</sequence>